<organism evidence="4 5">
    <name type="scientific">Candidatus Kaiserbacteria bacterium GW2011_GWC2_49_12</name>
    <dbReference type="NCBI Taxonomy" id="1618675"/>
    <lineage>
        <taxon>Bacteria</taxon>
        <taxon>Candidatus Kaiseribacteriota</taxon>
    </lineage>
</organism>
<dbReference type="EMBL" id="LCPV01000012">
    <property type="protein sequence ID" value="KKW07549.1"/>
    <property type="molecule type" value="Genomic_DNA"/>
</dbReference>
<dbReference type="GO" id="GO:0008831">
    <property type="term" value="F:dTDP-4-dehydrorhamnose reductase activity"/>
    <property type="evidence" value="ECO:0007669"/>
    <property type="project" value="UniProtKB-EC"/>
</dbReference>
<dbReference type="Pfam" id="PF04321">
    <property type="entry name" value="RmlD_sub_bind"/>
    <property type="match status" value="1"/>
</dbReference>
<name>A0A0G1YMF6_9BACT</name>
<dbReference type="SUPFAM" id="SSF51735">
    <property type="entry name" value="NAD(P)-binding Rossmann-fold domains"/>
    <property type="match status" value="1"/>
</dbReference>
<keyword evidence="2" id="KW-0560">Oxidoreductase</keyword>
<dbReference type="GO" id="GO:0019305">
    <property type="term" value="P:dTDP-rhamnose biosynthetic process"/>
    <property type="evidence" value="ECO:0007669"/>
    <property type="project" value="UniProtKB-UniPathway"/>
</dbReference>
<dbReference type="PANTHER" id="PTHR10491">
    <property type="entry name" value="DTDP-4-DEHYDRORHAMNOSE REDUCTASE"/>
    <property type="match status" value="1"/>
</dbReference>
<dbReference type="InterPro" id="IPR005913">
    <property type="entry name" value="dTDP_dehydrorham_reduct"/>
</dbReference>
<proteinExistence type="inferred from homology"/>
<accession>A0A0G1YMF6</accession>
<comment type="similarity">
    <text evidence="1 2">Belongs to the dTDP-4-dehydrorhamnose reductase family.</text>
</comment>
<comment type="pathway">
    <text evidence="2">Carbohydrate biosynthesis; dTDP-L-rhamnose biosynthesis.</text>
</comment>
<dbReference type="Gene3D" id="3.40.50.720">
    <property type="entry name" value="NAD(P)-binding Rossmann-like Domain"/>
    <property type="match status" value="1"/>
</dbReference>
<dbReference type="EC" id="1.1.1.133" evidence="2"/>
<evidence type="ECO:0000256" key="1">
    <source>
        <dbReference type="ARBA" id="ARBA00010944"/>
    </source>
</evidence>
<reference evidence="4 5" key="1">
    <citation type="journal article" date="2015" name="Nature">
        <title>rRNA introns, odd ribosomes, and small enigmatic genomes across a large radiation of phyla.</title>
        <authorList>
            <person name="Brown C.T."/>
            <person name="Hug L.A."/>
            <person name="Thomas B.C."/>
            <person name="Sharon I."/>
            <person name="Castelle C.J."/>
            <person name="Singh A."/>
            <person name="Wilkins M.J."/>
            <person name="Williams K.H."/>
            <person name="Banfield J.F."/>
        </authorList>
    </citation>
    <scope>NUCLEOTIDE SEQUENCE [LARGE SCALE GENOMIC DNA]</scope>
</reference>
<dbReference type="UniPathway" id="UPA00124"/>
<keyword evidence="2" id="KW-0521">NADP</keyword>
<evidence type="ECO:0000313" key="4">
    <source>
        <dbReference type="EMBL" id="KKW07549.1"/>
    </source>
</evidence>
<dbReference type="InterPro" id="IPR036291">
    <property type="entry name" value="NAD(P)-bd_dom_sf"/>
</dbReference>
<feature type="domain" description="RmlD-like substrate binding" evidence="3">
    <location>
        <begin position="1"/>
        <end position="142"/>
    </location>
</feature>
<comment type="function">
    <text evidence="2">Catalyzes the reduction of dTDP-6-deoxy-L-lyxo-4-hexulose to yield dTDP-L-rhamnose.</text>
</comment>
<evidence type="ECO:0000256" key="2">
    <source>
        <dbReference type="RuleBase" id="RU364082"/>
    </source>
</evidence>
<dbReference type="PANTHER" id="PTHR10491:SF4">
    <property type="entry name" value="METHIONINE ADENOSYLTRANSFERASE 2 SUBUNIT BETA"/>
    <property type="match status" value="1"/>
</dbReference>
<comment type="caution">
    <text evidence="4">The sequence shown here is derived from an EMBL/GenBank/DDBJ whole genome shotgun (WGS) entry which is preliminary data.</text>
</comment>
<evidence type="ECO:0000259" key="3">
    <source>
        <dbReference type="Pfam" id="PF04321"/>
    </source>
</evidence>
<sequence length="254" mass="28043">MRILMTGGSGLLGSEILKLDTSIMAPSHEEMDIVHKESVEHAFEKYQPDTVLHLAAATKPPEHEKNPVIGLQNNIIGTANVARAAERCGVRFVYTSSDYVYKGAGPHREDETVSAPSKFVWSKLGGECAAALVTNHLTLRLSFGPMPFPWEKVYKDQFNSKLYVDEVAPLVLALARTSEEGIMNVGGPKTSLEAYARRTRPDIETIPKPTWVPEDTSLDISRMCTVLGINNPQTLLKHAQTPIEASRSMKRDTE</sequence>
<dbReference type="AlphaFoldDB" id="A0A0G1YMF6"/>
<gene>
    <name evidence="4" type="ORF">UY39_C0012G0006</name>
</gene>
<dbReference type="Proteomes" id="UP000034589">
    <property type="component" value="Unassembled WGS sequence"/>
</dbReference>
<dbReference type="InterPro" id="IPR029903">
    <property type="entry name" value="RmlD-like-bd"/>
</dbReference>
<evidence type="ECO:0000313" key="5">
    <source>
        <dbReference type="Proteomes" id="UP000034589"/>
    </source>
</evidence>
<protein>
    <recommendedName>
        <fullName evidence="2">dTDP-4-dehydrorhamnose reductase</fullName>
        <ecNumber evidence="2">1.1.1.133</ecNumber>
    </recommendedName>
</protein>